<dbReference type="SUPFAM" id="SSF46785">
    <property type="entry name" value="Winged helix' DNA-binding domain"/>
    <property type="match status" value="1"/>
</dbReference>
<dbReference type="AlphaFoldDB" id="A0A927FWS6"/>
<dbReference type="PROSITE" id="PS51063">
    <property type="entry name" value="HTH_CRP_2"/>
    <property type="match status" value="1"/>
</dbReference>
<feature type="domain" description="HTH crp-type" evidence="1">
    <location>
        <begin position="57"/>
        <end position="123"/>
    </location>
</feature>
<protein>
    <submittedName>
        <fullName evidence="2">Crp/Fnr family transcriptional regulator</fullName>
    </submittedName>
</protein>
<gene>
    <name evidence="2" type="ORF">IC608_11435</name>
</gene>
<accession>A0A927FWS6</accession>
<sequence>MAAFSKITRISGTATEIPADAFEAALASAPDLRLHFLKYVEALRYQVRATVAATSQATLDRKLARVLLMMHDRAKGGHLRITHATLASMLGATRPAVSAACADLHADQLVRCSRARVEVIDRVGLQALCGSLYGDAEKHYARLLTGTTHLQALHVAGC</sequence>
<evidence type="ECO:0000313" key="3">
    <source>
        <dbReference type="Proteomes" id="UP000654108"/>
    </source>
</evidence>
<keyword evidence="3" id="KW-1185">Reference proteome</keyword>
<reference evidence="2" key="1">
    <citation type="submission" date="2020-09" db="EMBL/GenBank/DDBJ databases">
        <title>Genome seq and assembly of Devosia sp.</title>
        <authorList>
            <person name="Chhetri G."/>
        </authorList>
    </citation>
    <scope>NUCLEOTIDE SEQUENCE</scope>
    <source>
        <strain evidence="2">PTR5</strain>
    </source>
</reference>
<organism evidence="2 3">
    <name type="scientific">Devosia oryzisoli</name>
    <dbReference type="NCBI Taxonomy" id="2774138"/>
    <lineage>
        <taxon>Bacteria</taxon>
        <taxon>Pseudomonadati</taxon>
        <taxon>Pseudomonadota</taxon>
        <taxon>Alphaproteobacteria</taxon>
        <taxon>Hyphomicrobiales</taxon>
        <taxon>Devosiaceae</taxon>
        <taxon>Devosia</taxon>
    </lineage>
</organism>
<dbReference type="InterPro" id="IPR012318">
    <property type="entry name" value="HTH_CRP"/>
</dbReference>
<name>A0A927FWS6_9HYPH</name>
<dbReference type="Proteomes" id="UP000654108">
    <property type="component" value="Unassembled WGS sequence"/>
</dbReference>
<dbReference type="InterPro" id="IPR036390">
    <property type="entry name" value="WH_DNA-bd_sf"/>
</dbReference>
<dbReference type="GO" id="GO:0003677">
    <property type="term" value="F:DNA binding"/>
    <property type="evidence" value="ECO:0007669"/>
    <property type="project" value="InterPro"/>
</dbReference>
<dbReference type="Pfam" id="PF13545">
    <property type="entry name" value="HTH_Crp_2"/>
    <property type="match status" value="1"/>
</dbReference>
<dbReference type="Gene3D" id="2.60.120.10">
    <property type="entry name" value="Jelly Rolls"/>
    <property type="match status" value="1"/>
</dbReference>
<dbReference type="GO" id="GO:0006355">
    <property type="term" value="P:regulation of DNA-templated transcription"/>
    <property type="evidence" value="ECO:0007669"/>
    <property type="project" value="InterPro"/>
</dbReference>
<dbReference type="EMBL" id="JACYFU010000003">
    <property type="protein sequence ID" value="MBD8066084.1"/>
    <property type="molecule type" value="Genomic_DNA"/>
</dbReference>
<evidence type="ECO:0000313" key="2">
    <source>
        <dbReference type="EMBL" id="MBD8066084.1"/>
    </source>
</evidence>
<dbReference type="RefSeq" id="WP_191775510.1">
    <property type="nucleotide sequence ID" value="NZ_JACYFU010000003.1"/>
</dbReference>
<dbReference type="InterPro" id="IPR014710">
    <property type="entry name" value="RmlC-like_jellyroll"/>
</dbReference>
<comment type="caution">
    <text evidence="2">The sequence shown here is derived from an EMBL/GenBank/DDBJ whole genome shotgun (WGS) entry which is preliminary data.</text>
</comment>
<evidence type="ECO:0000259" key="1">
    <source>
        <dbReference type="PROSITE" id="PS51063"/>
    </source>
</evidence>
<proteinExistence type="predicted"/>